<keyword evidence="1" id="KW-1133">Transmembrane helix</keyword>
<keyword evidence="1" id="KW-0812">Transmembrane</keyword>
<comment type="caution">
    <text evidence="3">The sequence shown here is derived from an EMBL/GenBank/DDBJ whole genome shotgun (WGS) entry which is preliminary data.</text>
</comment>
<feature type="domain" description="Sodium symporter small subunit" evidence="2">
    <location>
        <begin position="28"/>
        <end position="104"/>
    </location>
</feature>
<keyword evidence="1" id="KW-0472">Membrane</keyword>
<dbReference type="Pfam" id="PF13937">
    <property type="entry name" value="DUF4212"/>
    <property type="match status" value="1"/>
</dbReference>
<dbReference type="InterPro" id="IPR019886">
    <property type="entry name" value="Na_symporter_ssu"/>
</dbReference>
<dbReference type="Proteomes" id="UP000722750">
    <property type="component" value="Unassembled WGS sequence"/>
</dbReference>
<proteinExistence type="predicted"/>
<evidence type="ECO:0000256" key="1">
    <source>
        <dbReference type="SAM" id="Phobius"/>
    </source>
</evidence>
<accession>A0A941VZS2</accession>
<organism evidence="3 4">
    <name type="scientific">Candidatus Scalindua arabica</name>
    <dbReference type="NCBI Taxonomy" id="1127984"/>
    <lineage>
        <taxon>Bacteria</taxon>
        <taxon>Pseudomonadati</taxon>
        <taxon>Planctomycetota</taxon>
        <taxon>Candidatus Brocadiia</taxon>
        <taxon>Candidatus Brocadiales</taxon>
        <taxon>Candidatus Scalinduaceae</taxon>
        <taxon>Candidatus Scalindua</taxon>
    </lineage>
</organism>
<gene>
    <name evidence="3" type="ORF">MAG551_00097</name>
</gene>
<evidence type="ECO:0000313" key="3">
    <source>
        <dbReference type="EMBL" id="MBS1257062.1"/>
    </source>
</evidence>
<feature type="transmembrane region" description="Helical" evidence="1">
    <location>
        <begin position="76"/>
        <end position="95"/>
    </location>
</feature>
<reference evidence="3" key="1">
    <citation type="journal article" date="2021" name="ISME J.">
        <title>Fine-scale metabolic discontinuity in a stratified prokaryote microbiome of a Red Sea deep halocline.</title>
        <authorList>
            <person name="Michoud G."/>
            <person name="Ngugi D.K."/>
            <person name="Barozzi A."/>
            <person name="Merlino G."/>
            <person name="Calleja M.L."/>
            <person name="Delgado-Huertas A."/>
            <person name="Moran X.A.G."/>
            <person name="Daffonchio D."/>
        </authorList>
    </citation>
    <scope>NUCLEOTIDE SEQUENCE</scope>
    <source>
        <strain evidence="3">SuakinDeep_MAG55_1</strain>
    </source>
</reference>
<dbReference type="EMBL" id="JAANXD010000004">
    <property type="protein sequence ID" value="MBS1257062.1"/>
    <property type="molecule type" value="Genomic_DNA"/>
</dbReference>
<feature type="transmembrane region" description="Helical" evidence="1">
    <location>
        <begin position="34"/>
        <end position="56"/>
    </location>
</feature>
<dbReference type="NCBIfam" id="TIGR03647">
    <property type="entry name" value="Na_symport_sm"/>
    <property type="match status" value="1"/>
</dbReference>
<protein>
    <recommendedName>
        <fullName evidence="2">Sodium symporter small subunit domain-containing protein</fullName>
    </recommendedName>
</protein>
<name>A0A941VZS2_9BACT</name>
<evidence type="ECO:0000259" key="2">
    <source>
        <dbReference type="Pfam" id="PF13937"/>
    </source>
</evidence>
<evidence type="ECO:0000313" key="4">
    <source>
        <dbReference type="Proteomes" id="UP000722750"/>
    </source>
</evidence>
<dbReference type="AlphaFoldDB" id="A0A941VZS2"/>
<sequence>MKISKEERNNKHDTGPDLHKPAVRASLKRYWRRNVIFTIVLLVFWAAVGLGCGVLLADWLNLYKLPGTAFPLGFWFAHQGSIIVFVLLILAYCLLMNRLDTKHHNELEQLKKEGKA</sequence>